<dbReference type="GO" id="GO:0022857">
    <property type="term" value="F:transmembrane transporter activity"/>
    <property type="evidence" value="ECO:0007669"/>
    <property type="project" value="InterPro"/>
</dbReference>
<dbReference type="PANTHER" id="PTHR42910">
    <property type="entry name" value="TRANSPORTER SCO4007-RELATED"/>
    <property type="match status" value="1"/>
</dbReference>
<feature type="transmembrane region" description="Helical" evidence="2">
    <location>
        <begin position="205"/>
        <end position="223"/>
    </location>
</feature>
<feature type="transmembrane region" description="Helical" evidence="2">
    <location>
        <begin position="124"/>
        <end position="144"/>
    </location>
</feature>
<dbReference type="GO" id="GO:0016020">
    <property type="term" value="C:membrane"/>
    <property type="evidence" value="ECO:0007669"/>
    <property type="project" value="UniProtKB-SubCell"/>
</dbReference>
<gene>
    <name evidence="3" type="ORF">CVT24_004218</name>
</gene>
<evidence type="ECO:0000256" key="2">
    <source>
        <dbReference type="SAM" id="Phobius"/>
    </source>
</evidence>
<feature type="transmembrane region" description="Helical" evidence="2">
    <location>
        <begin position="56"/>
        <end position="77"/>
    </location>
</feature>
<evidence type="ECO:0000313" key="4">
    <source>
        <dbReference type="Proteomes" id="UP000284842"/>
    </source>
</evidence>
<protein>
    <recommendedName>
        <fullName evidence="5">Major facilitator superfamily (MFS) profile domain-containing protein</fullName>
    </recommendedName>
</protein>
<evidence type="ECO:0008006" key="5">
    <source>
        <dbReference type="Google" id="ProtNLM"/>
    </source>
</evidence>
<feature type="transmembrane region" description="Helical" evidence="2">
    <location>
        <begin position="180"/>
        <end position="199"/>
    </location>
</feature>
<dbReference type="InParanoid" id="A0A409YT00"/>
<keyword evidence="2" id="KW-0812">Transmembrane</keyword>
<keyword evidence="2" id="KW-0472">Membrane</keyword>
<dbReference type="EMBL" id="NHTK01000706">
    <property type="protein sequence ID" value="PPR06099.1"/>
    <property type="molecule type" value="Genomic_DNA"/>
</dbReference>
<dbReference type="Proteomes" id="UP000284842">
    <property type="component" value="Unassembled WGS sequence"/>
</dbReference>
<feature type="transmembrane region" description="Helical" evidence="2">
    <location>
        <begin position="235"/>
        <end position="253"/>
    </location>
</feature>
<dbReference type="InterPro" id="IPR011701">
    <property type="entry name" value="MFS"/>
</dbReference>
<feature type="transmembrane region" description="Helical" evidence="2">
    <location>
        <begin position="259"/>
        <end position="275"/>
    </location>
</feature>
<name>A0A409YT00_9AGAR</name>
<dbReference type="SUPFAM" id="SSF103473">
    <property type="entry name" value="MFS general substrate transporter"/>
    <property type="match status" value="1"/>
</dbReference>
<feature type="transmembrane region" description="Helical" evidence="2">
    <location>
        <begin position="92"/>
        <end position="112"/>
    </location>
</feature>
<proteinExistence type="predicted"/>
<dbReference type="OrthoDB" id="2105912at2759"/>
<dbReference type="PANTHER" id="PTHR42910:SF1">
    <property type="entry name" value="MAJOR FACILITATOR SUPERFAMILY (MFS) PROFILE DOMAIN-CONTAINING PROTEIN"/>
    <property type="match status" value="1"/>
</dbReference>
<accession>A0A409YT00</accession>
<dbReference type="Gene3D" id="1.20.1250.20">
    <property type="entry name" value="MFS general substrate transporter like domains"/>
    <property type="match status" value="2"/>
</dbReference>
<keyword evidence="2" id="KW-1133">Transmembrane helix</keyword>
<dbReference type="AlphaFoldDB" id="A0A409YT00"/>
<sequence length="405" mass="44320">MASSSASTLRVNEVNRSTVLKEKIIDSSLDSTAPKGLLLFPVPRHLRYDPNHPPKFGIWMNCGLSLAATFLISNMYYCQPLLTDLAHPKQRAFAYSIVLVGMLSGVLVARVFAGLVAEFTTWRVVYYMAIGIQYAILILCYLIIPDYPAKNLKLSYGGILWTMIKYAVTEPLMIQIEAMAFLTSACFSSYWVTLTFLLGGDPYNYSTLIIGLFGLLGLAGMALGPFAGRIIDRIAPWYSVFLSTVGLLVFQAVQTAAGGINVGAVIVACVGLDALRQVQNVGIMTCLFGIEMGAVSRLNALFVLFYYLGQLMGTSLGTKIFVDLGWRACSAVAMGWYALQLVVLLLRGPHCKRETWFGYEGGWGWKRKDSDDSDEGVKTVASNDLSPTASVQGLQLRLSEKVETA</sequence>
<evidence type="ECO:0000313" key="3">
    <source>
        <dbReference type="EMBL" id="PPR06099.1"/>
    </source>
</evidence>
<evidence type="ECO:0000256" key="1">
    <source>
        <dbReference type="ARBA" id="ARBA00004141"/>
    </source>
</evidence>
<comment type="caution">
    <text evidence="3">The sequence shown here is derived from an EMBL/GenBank/DDBJ whole genome shotgun (WGS) entry which is preliminary data.</text>
</comment>
<comment type="subcellular location">
    <subcellularLocation>
        <location evidence="1">Membrane</location>
        <topology evidence="1">Multi-pass membrane protein</topology>
    </subcellularLocation>
</comment>
<reference evidence="3 4" key="1">
    <citation type="journal article" date="2018" name="Evol. Lett.">
        <title>Horizontal gene cluster transfer increased hallucinogenic mushroom diversity.</title>
        <authorList>
            <person name="Reynolds H.T."/>
            <person name="Vijayakumar V."/>
            <person name="Gluck-Thaler E."/>
            <person name="Korotkin H.B."/>
            <person name="Matheny P.B."/>
            <person name="Slot J.C."/>
        </authorList>
    </citation>
    <scope>NUCLEOTIDE SEQUENCE [LARGE SCALE GENOMIC DNA]</scope>
    <source>
        <strain evidence="3 4">2629</strain>
    </source>
</reference>
<feature type="transmembrane region" description="Helical" evidence="2">
    <location>
        <begin position="324"/>
        <end position="346"/>
    </location>
</feature>
<dbReference type="Pfam" id="PF07690">
    <property type="entry name" value="MFS_1"/>
    <property type="match status" value="1"/>
</dbReference>
<keyword evidence="4" id="KW-1185">Reference proteome</keyword>
<dbReference type="InterPro" id="IPR036259">
    <property type="entry name" value="MFS_trans_sf"/>
</dbReference>
<organism evidence="3 4">
    <name type="scientific">Panaeolus cyanescens</name>
    <dbReference type="NCBI Taxonomy" id="181874"/>
    <lineage>
        <taxon>Eukaryota</taxon>
        <taxon>Fungi</taxon>
        <taxon>Dikarya</taxon>
        <taxon>Basidiomycota</taxon>
        <taxon>Agaricomycotina</taxon>
        <taxon>Agaricomycetes</taxon>
        <taxon>Agaricomycetidae</taxon>
        <taxon>Agaricales</taxon>
        <taxon>Agaricineae</taxon>
        <taxon>Galeropsidaceae</taxon>
        <taxon>Panaeolus</taxon>
    </lineage>
</organism>
<feature type="transmembrane region" description="Helical" evidence="2">
    <location>
        <begin position="287"/>
        <end position="309"/>
    </location>
</feature>